<sequence>MDFLKTGVGFLAAVADCDCKDAAEPSFFGVSGLDPSGEPVVNGFLSQLAKKSSVLPDWLSFKEEDEELSIPSKVTELGYRTSSFLTFWSKWSL</sequence>
<dbReference type="EMBL" id="JAEUBG010005022">
    <property type="protein sequence ID" value="KAH3679116.1"/>
    <property type="molecule type" value="Genomic_DNA"/>
</dbReference>
<reference evidence="1" key="1">
    <citation type="journal article" date="2021" name="Open Biol.">
        <title>Shared evolutionary footprints suggest mitochondrial oxidative damage underlies multiple complex I losses in fungi.</title>
        <authorList>
            <person name="Schikora-Tamarit M.A."/>
            <person name="Marcet-Houben M."/>
            <person name="Nosek J."/>
            <person name="Gabaldon T."/>
        </authorList>
    </citation>
    <scope>NUCLEOTIDE SEQUENCE</scope>
    <source>
        <strain evidence="1">CBS2887</strain>
    </source>
</reference>
<evidence type="ECO:0000313" key="2">
    <source>
        <dbReference type="Proteomes" id="UP000774326"/>
    </source>
</evidence>
<accession>A0A9P8TI19</accession>
<comment type="caution">
    <text evidence="1">The sequence shown here is derived from an EMBL/GenBank/DDBJ whole genome shotgun (WGS) entry which is preliminary data.</text>
</comment>
<proteinExistence type="predicted"/>
<reference evidence="1" key="2">
    <citation type="submission" date="2021-01" db="EMBL/GenBank/DDBJ databases">
        <authorList>
            <person name="Schikora-Tamarit M.A."/>
        </authorList>
    </citation>
    <scope>NUCLEOTIDE SEQUENCE</scope>
    <source>
        <strain evidence="1">CBS2887</strain>
    </source>
</reference>
<protein>
    <submittedName>
        <fullName evidence="1">Uncharacterized protein</fullName>
    </submittedName>
</protein>
<gene>
    <name evidence="1" type="ORF">WICPIJ_008724</name>
</gene>
<dbReference type="Proteomes" id="UP000774326">
    <property type="component" value="Unassembled WGS sequence"/>
</dbReference>
<dbReference type="AlphaFoldDB" id="A0A9P8TI19"/>
<organism evidence="1 2">
    <name type="scientific">Wickerhamomyces pijperi</name>
    <name type="common">Yeast</name>
    <name type="synonym">Pichia pijperi</name>
    <dbReference type="NCBI Taxonomy" id="599730"/>
    <lineage>
        <taxon>Eukaryota</taxon>
        <taxon>Fungi</taxon>
        <taxon>Dikarya</taxon>
        <taxon>Ascomycota</taxon>
        <taxon>Saccharomycotina</taxon>
        <taxon>Saccharomycetes</taxon>
        <taxon>Phaffomycetales</taxon>
        <taxon>Wickerhamomycetaceae</taxon>
        <taxon>Wickerhamomyces</taxon>
    </lineage>
</organism>
<name>A0A9P8TI19_WICPI</name>
<evidence type="ECO:0000313" key="1">
    <source>
        <dbReference type="EMBL" id="KAH3679116.1"/>
    </source>
</evidence>
<keyword evidence="2" id="KW-1185">Reference proteome</keyword>